<evidence type="ECO:0000256" key="1">
    <source>
        <dbReference type="SAM" id="MobiDB-lite"/>
    </source>
</evidence>
<evidence type="ECO:0008006" key="4">
    <source>
        <dbReference type="Google" id="ProtNLM"/>
    </source>
</evidence>
<dbReference type="EMBL" id="GL573290">
    <property type="protein sequence ID" value="ELR02633.1"/>
    <property type="molecule type" value="Genomic_DNA"/>
</dbReference>
<dbReference type="InterPro" id="IPR032710">
    <property type="entry name" value="NTF2-like_dom_sf"/>
</dbReference>
<dbReference type="Gene3D" id="3.10.450.50">
    <property type="match status" value="1"/>
</dbReference>
<reference evidence="3" key="1">
    <citation type="submission" date="2010-09" db="EMBL/GenBank/DDBJ databases">
        <title>The genome sequence of Geomyces destructans 20631-21.</title>
        <authorList>
            <consortium name="The Broad Institute Genome Sequencing Platform"/>
            <person name="Cuomo C.A."/>
            <person name="Blehert D.S."/>
            <person name="Lorch J.M."/>
            <person name="Young S.K."/>
            <person name="Zeng Q."/>
            <person name="Gargeya S."/>
            <person name="Fitzgerald M."/>
            <person name="Haas B."/>
            <person name="Abouelleil A."/>
            <person name="Alvarado L."/>
            <person name="Arachchi H.M."/>
            <person name="Berlin A."/>
            <person name="Brown A."/>
            <person name="Chapman S.B."/>
            <person name="Chen Z."/>
            <person name="Dunbar C."/>
            <person name="Freedman E."/>
            <person name="Gearin G."/>
            <person name="Gellesch M."/>
            <person name="Goldberg J."/>
            <person name="Griggs A."/>
            <person name="Gujja S."/>
            <person name="Heiman D."/>
            <person name="Howarth C."/>
            <person name="Larson L."/>
            <person name="Lui A."/>
            <person name="MacDonald P.J.P."/>
            <person name="Montmayeur A."/>
            <person name="Murphy C."/>
            <person name="Neiman D."/>
            <person name="Pearson M."/>
            <person name="Priest M."/>
            <person name="Roberts A."/>
            <person name="Saif S."/>
            <person name="Shea T."/>
            <person name="Shenoy N."/>
            <person name="Sisk P."/>
            <person name="Stolte C."/>
            <person name="Sykes S."/>
            <person name="Wortman J."/>
            <person name="Nusbaum C."/>
            <person name="Birren B."/>
        </authorList>
    </citation>
    <scope>NUCLEOTIDE SEQUENCE [LARGE SCALE GENOMIC DNA]</scope>
    <source>
        <strain evidence="3">ATCC MYA-4855 / 20631-21</strain>
    </source>
</reference>
<dbReference type="HOGENOM" id="CLU_066755_0_0_1"/>
<evidence type="ECO:0000313" key="2">
    <source>
        <dbReference type="EMBL" id="ELR02633.1"/>
    </source>
</evidence>
<dbReference type="InterPro" id="IPR053218">
    <property type="entry name" value="Pathogen-related_defense"/>
</dbReference>
<feature type="region of interest" description="Disordered" evidence="1">
    <location>
        <begin position="1"/>
        <end position="36"/>
    </location>
</feature>
<dbReference type="PANTHER" id="PTHR31723">
    <property type="entry name" value="PATHOGENESIS-RELATED FAMILY PROTEIN"/>
    <property type="match status" value="1"/>
</dbReference>
<keyword evidence="3" id="KW-1185">Reference proteome</keyword>
<proteinExistence type="predicted"/>
<organism evidence="2 3">
    <name type="scientific">Pseudogymnoascus destructans (strain ATCC MYA-4855 / 20631-21)</name>
    <name type="common">Bat white-nose syndrome fungus</name>
    <name type="synonym">Geomyces destructans</name>
    <dbReference type="NCBI Taxonomy" id="658429"/>
    <lineage>
        <taxon>Eukaryota</taxon>
        <taxon>Fungi</taxon>
        <taxon>Dikarya</taxon>
        <taxon>Ascomycota</taxon>
        <taxon>Pezizomycotina</taxon>
        <taxon>Leotiomycetes</taxon>
        <taxon>Thelebolales</taxon>
        <taxon>Thelebolaceae</taxon>
        <taxon>Pseudogymnoascus</taxon>
    </lineage>
</organism>
<gene>
    <name evidence="2" type="ORF">GMDG_05594</name>
</gene>
<dbReference type="SUPFAM" id="SSF54427">
    <property type="entry name" value="NTF2-like"/>
    <property type="match status" value="1"/>
</dbReference>
<protein>
    <recommendedName>
        <fullName evidence="4">Pathogen-related protein</fullName>
    </recommendedName>
</protein>
<sequence length="270" mass="29730">MATTDVEAPPATTDVEAPPATTDVEAPPATTPELPDYLLDPNAVLNDSGANWRYGQPPDYSNTRKVYGETKTKNHETASLPFLVENLVKNWEIEASFKPDISDWRTIDHSNYTFSVNGGPPQSAEHMLSVGTYNAIIAPNEFYSPEHADFASSHKTFKRMMPAFAWEVLEVYSGPPLVAFKWRHWGEMKRDYVSLNDKGEKVTVPAHGATIDIQGVTIARVNASMQIQSIETFFDPLEMFRQIAPNGIPGKTTVAPEGGAEACPFLAGKE</sequence>
<dbReference type="InParanoid" id="L8FQ81"/>
<name>L8FQ81_PSED2</name>
<evidence type="ECO:0000313" key="3">
    <source>
        <dbReference type="Proteomes" id="UP000011064"/>
    </source>
</evidence>
<dbReference type="VEuPathDB" id="FungiDB:GMDG_05594"/>
<dbReference type="Proteomes" id="UP000011064">
    <property type="component" value="Unassembled WGS sequence"/>
</dbReference>
<dbReference type="OrthoDB" id="65445at2759"/>
<dbReference type="PANTHER" id="PTHR31723:SF10">
    <property type="entry name" value="PATHOGEN-RELATED PROTEIN"/>
    <property type="match status" value="1"/>
</dbReference>
<dbReference type="AlphaFoldDB" id="L8FQ81"/>
<accession>L8FQ81</accession>